<feature type="compositionally biased region" description="Basic and acidic residues" evidence="1">
    <location>
        <begin position="1392"/>
        <end position="1402"/>
    </location>
</feature>
<feature type="region of interest" description="Disordered" evidence="1">
    <location>
        <begin position="671"/>
        <end position="713"/>
    </location>
</feature>
<evidence type="ECO:0000313" key="2">
    <source>
        <dbReference type="EMBL" id="KAJ8059265.1"/>
    </source>
</evidence>
<reference evidence="2" key="1">
    <citation type="submission" date="2022-11" db="EMBL/GenBank/DDBJ databases">
        <title>Genome Resource of Sclerotinia nivalis Strain SnTB1, a Plant Pathogen Isolated from American Ginseng.</title>
        <authorList>
            <person name="Fan S."/>
        </authorList>
    </citation>
    <scope>NUCLEOTIDE SEQUENCE</scope>
    <source>
        <strain evidence="2">SnTB1</strain>
    </source>
</reference>
<feature type="compositionally biased region" description="Basic and acidic residues" evidence="1">
    <location>
        <begin position="533"/>
        <end position="566"/>
    </location>
</feature>
<feature type="region of interest" description="Disordered" evidence="1">
    <location>
        <begin position="1499"/>
        <end position="1538"/>
    </location>
</feature>
<feature type="compositionally biased region" description="Polar residues" evidence="1">
    <location>
        <begin position="1240"/>
        <end position="1255"/>
    </location>
</feature>
<feature type="compositionally biased region" description="Basic and acidic residues" evidence="1">
    <location>
        <begin position="497"/>
        <end position="510"/>
    </location>
</feature>
<feature type="compositionally biased region" description="Polar residues" evidence="1">
    <location>
        <begin position="1416"/>
        <end position="1425"/>
    </location>
</feature>
<feature type="compositionally biased region" description="Polar residues" evidence="1">
    <location>
        <begin position="1460"/>
        <end position="1473"/>
    </location>
</feature>
<feature type="region of interest" description="Disordered" evidence="1">
    <location>
        <begin position="408"/>
        <end position="442"/>
    </location>
</feature>
<protein>
    <submittedName>
        <fullName evidence="2">Uncharacterized protein</fullName>
    </submittedName>
</protein>
<feature type="compositionally biased region" description="Polar residues" evidence="1">
    <location>
        <begin position="1314"/>
        <end position="1326"/>
    </location>
</feature>
<organism evidence="2 3">
    <name type="scientific">Sclerotinia nivalis</name>
    <dbReference type="NCBI Taxonomy" id="352851"/>
    <lineage>
        <taxon>Eukaryota</taxon>
        <taxon>Fungi</taxon>
        <taxon>Dikarya</taxon>
        <taxon>Ascomycota</taxon>
        <taxon>Pezizomycotina</taxon>
        <taxon>Leotiomycetes</taxon>
        <taxon>Helotiales</taxon>
        <taxon>Sclerotiniaceae</taxon>
        <taxon>Sclerotinia</taxon>
    </lineage>
</organism>
<feature type="compositionally biased region" description="Basic and acidic residues" evidence="1">
    <location>
        <begin position="1006"/>
        <end position="1016"/>
    </location>
</feature>
<feature type="region of interest" description="Disordered" evidence="1">
    <location>
        <begin position="739"/>
        <end position="775"/>
    </location>
</feature>
<dbReference type="Proteomes" id="UP001152300">
    <property type="component" value="Unassembled WGS sequence"/>
</dbReference>
<feature type="compositionally biased region" description="Acidic residues" evidence="1">
    <location>
        <begin position="267"/>
        <end position="281"/>
    </location>
</feature>
<feature type="compositionally biased region" description="Polar residues" evidence="1">
    <location>
        <begin position="900"/>
        <end position="909"/>
    </location>
</feature>
<feature type="compositionally biased region" description="Basic and acidic residues" evidence="1">
    <location>
        <begin position="1287"/>
        <end position="1308"/>
    </location>
</feature>
<proteinExistence type="predicted"/>
<keyword evidence="3" id="KW-1185">Reference proteome</keyword>
<feature type="compositionally biased region" description="Basic and acidic residues" evidence="1">
    <location>
        <begin position="1528"/>
        <end position="1538"/>
    </location>
</feature>
<feature type="compositionally biased region" description="Polar residues" evidence="1">
    <location>
        <begin position="1221"/>
        <end position="1231"/>
    </location>
</feature>
<gene>
    <name evidence="2" type="ORF">OCU04_012230</name>
</gene>
<feature type="compositionally biased region" description="Basic and acidic residues" evidence="1">
    <location>
        <begin position="743"/>
        <end position="755"/>
    </location>
</feature>
<accession>A0A9X0DE75</accession>
<feature type="region of interest" description="Disordered" evidence="1">
    <location>
        <begin position="1"/>
        <end position="135"/>
    </location>
</feature>
<evidence type="ECO:0000256" key="1">
    <source>
        <dbReference type="SAM" id="MobiDB-lite"/>
    </source>
</evidence>
<feature type="region of interest" description="Disordered" evidence="1">
    <location>
        <begin position="999"/>
        <end position="1473"/>
    </location>
</feature>
<evidence type="ECO:0000313" key="3">
    <source>
        <dbReference type="Proteomes" id="UP001152300"/>
    </source>
</evidence>
<feature type="compositionally biased region" description="Acidic residues" evidence="1">
    <location>
        <begin position="575"/>
        <end position="586"/>
    </location>
</feature>
<feature type="compositionally biased region" description="Polar residues" evidence="1">
    <location>
        <begin position="415"/>
        <end position="426"/>
    </location>
</feature>
<feature type="compositionally biased region" description="Low complexity" evidence="1">
    <location>
        <begin position="105"/>
        <end position="117"/>
    </location>
</feature>
<feature type="compositionally biased region" description="Basic and acidic residues" evidence="1">
    <location>
        <begin position="1102"/>
        <end position="1122"/>
    </location>
</feature>
<feature type="region of interest" description="Disordered" evidence="1">
    <location>
        <begin position="467"/>
        <end position="616"/>
    </location>
</feature>
<feature type="compositionally biased region" description="Basic and acidic residues" evidence="1">
    <location>
        <begin position="888"/>
        <end position="897"/>
    </location>
</feature>
<feature type="compositionally biased region" description="Basic and acidic residues" evidence="1">
    <location>
        <begin position="1349"/>
        <end position="1368"/>
    </location>
</feature>
<feature type="compositionally biased region" description="Polar residues" evidence="1">
    <location>
        <begin position="58"/>
        <end position="69"/>
    </location>
</feature>
<feature type="region of interest" description="Disordered" evidence="1">
    <location>
        <begin position="845"/>
        <end position="925"/>
    </location>
</feature>
<comment type="caution">
    <text evidence="2">The sequence shown here is derived from an EMBL/GenBank/DDBJ whole genome shotgun (WGS) entry which is preliminary data.</text>
</comment>
<feature type="compositionally biased region" description="Basic and acidic residues" evidence="1">
    <location>
        <begin position="849"/>
        <end position="862"/>
    </location>
</feature>
<feature type="region of interest" description="Disordered" evidence="1">
    <location>
        <begin position="180"/>
        <end position="341"/>
    </location>
</feature>
<dbReference type="EMBL" id="JAPEIS010000015">
    <property type="protein sequence ID" value="KAJ8059265.1"/>
    <property type="molecule type" value="Genomic_DNA"/>
</dbReference>
<feature type="compositionally biased region" description="Basic and acidic residues" evidence="1">
    <location>
        <begin position="10"/>
        <end position="33"/>
    </location>
</feature>
<sequence>MEQVVEEEPVESKIETLETHDLEPSNEEIRTGRAESVTEPSLENCSPEPVVELETPVSELNGQDQTPIENDTKVLETEDSEPSNKAAPSQIAENFIESLQEESIPEPVVETETSVPELNDQDQTFVESEEPPMEIDASEHIKEEISSDTTETIGPLQETGISEAIGGIKAPLAELNDQDFVSVENSGVPAESDLGEPAVNELEGSEDIMPPVKSEEWDSETDSQSRSNESIPAEITESAAEHPEQTPNPAIETEMYVLESSDQDQTPVEDEEKSAEADVSESEITGFESSEEQLPPPVGDKEESVEMTPQDAVQDSVAEDEIPSSRPETSEGVQSIVEDEEIPQLAERQTAEVPTEELAFENQFLFASEDENVVGTAPDGFILEPEIKSENLMNIPESSEEIYYATDNEEKPTSTKEQFIETSSGEPVSAGEPTSEHFINEDPEDIRAREEIAALNAQMARILAEGAEVQNSESIVEETNEPKGNNFPAETEIFPGEEPKELKVERHVKLSTDPPNVQPPVESQEIFEEQLEETVHTDASEVSEEGKKPVTDKQRSSESHPEDNFDKLAAASTNLEEDNSFEEPEIEAAKNTIIPPTDELAQREEITPDTGESTGQAEYAEDEYLQGEKSLGILTGIGENVPKSLLIAEEPKSGANTDEDSSLELEFTSLEERHGLENESVAAGLPAKTETIDHQNADLSDDGGPPANIEEKESLSVQLEPGPVTGGELHVTQFESVPAKFAQDSESKDSEKETVLENSPVQEAIEGGPSSKINMDIEGENEEMEDAIPSVEHLEVIEAEPSPEENLKDVGAVGDAESEIVNEHLNNAKELETEEITLESASDWVDISKTVKDNSVEDRAQELDDLAELQSPESSHEEISGPNSGIQHDNEPSRDEIASEISSPSNPVLNESIALDGMDYPVPESLPVQDNIQTEVHQTSEDVLPVESQVAQNSYIVPNENKIESTSESGSIEILVIPENEYIPEEEVLIESKPVLSSHEAIVEENNDHSPRDDTSRGQFESKFLPGSEPQAQPSIENFSDATETPRKEVIPLGEEALFKKEKSMTKPTEDQAFEDNESISGEAPTVLKDDDQLEDITSFYSRDDEPERATETYRQEGEFPSHEGSFGPGAFTTDYIDTEQLERVLEPENIQIDSRQSPTQQSHFSSPGPVPEQRYSSYEETPLDARTFSDYQDDNEALEPEPKPVTSDFDPTDAHLTHGASFSRSVTEQRYSGFEETPSAAQTSFNRQHNSEQSVPELEPQTIYESPPYQQNNLSKPYASQEVQGDDTKAAQDRPITPKDQTKHQDDIPPTPSTSVTNKMSTETFPTYDESRRSPASHGLNFGLPVRTSERAETIRQSPKSENERPYPTHNEPIRPSGPSRLPIASQKSTDTIRKNPELKKQLSYSRYDEPPTPFRSSQGSNIGLPTRIPGSVEKPRENSEFESQAGFPQRDEPIRFSGHSQGSKFGLSTPNPAAVESQWEIAEPVNRSSNVRSLLRQFEGGESSSSTNHQERFITSLPRPAGNKSFGKEIGSEEKE</sequence>
<dbReference type="OrthoDB" id="10668353at2759"/>
<name>A0A9X0DE75_9HELO</name>
<feature type="compositionally biased region" description="Polar residues" evidence="1">
    <location>
        <begin position="1030"/>
        <end position="1043"/>
    </location>
</feature>
<feature type="compositionally biased region" description="Basic and acidic residues" evidence="1">
    <location>
        <begin position="1057"/>
        <end position="1070"/>
    </location>
</feature>
<feature type="compositionally biased region" description="Polar residues" evidence="1">
    <location>
        <begin position="1152"/>
        <end position="1166"/>
    </location>
</feature>